<gene>
    <name evidence="3" type="ORF">CC86DRAFT_366811</name>
</gene>
<reference evidence="3" key="1">
    <citation type="journal article" date="2020" name="Stud. Mycol.">
        <title>101 Dothideomycetes genomes: a test case for predicting lifestyles and emergence of pathogens.</title>
        <authorList>
            <person name="Haridas S."/>
            <person name="Albert R."/>
            <person name="Binder M."/>
            <person name="Bloem J."/>
            <person name="Labutti K."/>
            <person name="Salamov A."/>
            <person name="Andreopoulos B."/>
            <person name="Baker S."/>
            <person name="Barry K."/>
            <person name="Bills G."/>
            <person name="Bluhm B."/>
            <person name="Cannon C."/>
            <person name="Castanera R."/>
            <person name="Culley D."/>
            <person name="Daum C."/>
            <person name="Ezra D."/>
            <person name="Gonzalez J."/>
            <person name="Henrissat B."/>
            <person name="Kuo A."/>
            <person name="Liang C."/>
            <person name="Lipzen A."/>
            <person name="Lutzoni F."/>
            <person name="Magnuson J."/>
            <person name="Mondo S."/>
            <person name="Nolan M."/>
            <person name="Ohm R."/>
            <person name="Pangilinan J."/>
            <person name="Park H.-J."/>
            <person name="Ramirez L."/>
            <person name="Alfaro M."/>
            <person name="Sun H."/>
            <person name="Tritt A."/>
            <person name="Yoshinaga Y."/>
            <person name="Zwiers L.-H."/>
            <person name="Turgeon B."/>
            <person name="Goodwin S."/>
            <person name="Spatafora J."/>
            <person name="Crous P."/>
            <person name="Grigoriev I."/>
        </authorList>
    </citation>
    <scope>NUCLEOTIDE SEQUENCE</scope>
    <source>
        <strain evidence="3">CBS 113818</strain>
    </source>
</reference>
<proteinExistence type="predicted"/>
<dbReference type="EMBL" id="MU006218">
    <property type="protein sequence ID" value="KAF2831449.1"/>
    <property type="molecule type" value="Genomic_DNA"/>
</dbReference>
<feature type="region of interest" description="Disordered" evidence="1">
    <location>
        <begin position="40"/>
        <end position="67"/>
    </location>
</feature>
<dbReference type="AlphaFoldDB" id="A0A6A7AFH4"/>
<name>A0A6A7AFH4_9PLEO</name>
<keyword evidence="2" id="KW-0812">Transmembrane</keyword>
<keyword evidence="2" id="KW-0472">Membrane</keyword>
<feature type="compositionally biased region" description="Basic and acidic residues" evidence="1">
    <location>
        <begin position="49"/>
        <end position="67"/>
    </location>
</feature>
<evidence type="ECO:0000313" key="3">
    <source>
        <dbReference type="EMBL" id="KAF2831449.1"/>
    </source>
</evidence>
<sequence>MSRDDAIRLVTGGDKRGGAGSIILLATLGVCELLSACGGVPGRAQQTRKTRENPRTRWSHWTEDGEV</sequence>
<dbReference type="Proteomes" id="UP000799424">
    <property type="component" value="Unassembled WGS sequence"/>
</dbReference>
<keyword evidence="4" id="KW-1185">Reference proteome</keyword>
<feature type="transmembrane region" description="Helical" evidence="2">
    <location>
        <begin position="20"/>
        <end position="41"/>
    </location>
</feature>
<accession>A0A6A7AFH4</accession>
<organism evidence="3 4">
    <name type="scientific">Ophiobolus disseminans</name>
    <dbReference type="NCBI Taxonomy" id="1469910"/>
    <lineage>
        <taxon>Eukaryota</taxon>
        <taxon>Fungi</taxon>
        <taxon>Dikarya</taxon>
        <taxon>Ascomycota</taxon>
        <taxon>Pezizomycotina</taxon>
        <taxon>Dothideomycetes</taxon>
        <taxon>Pleosporomycetidae</taxon>
        <taxon>Pleosporales</taxon>
        <taxon>Pleosporineae</taxon>
        <taxon>Phaeosphaeriaceae</taxon>
        <taxon>Ophiobolus</taxon>
    </lineage>
</organism>
<evidence type="ECO:0000256" key="2">
    <source>
        <dbReference type="SAM" id="Phobius"/>
    </source>
</evidence>
<protein>
    <submittedName>
        <fullName evidence="3">Uncharacterized protein</fullName>
    </submittedName>
</protein>
<keyword evidence="2" id="KW-1133">Transmembrane helix</keyword>
<evidence type="ECO:0000256" key="1">
    <source>
        <dbReference type="SAM" id="MobiDB-lite"/>
    </source>
</evidence>
<evidence type="ECO:0000313" key="4">
    <source>
        <dbReference type="Proteomes" id="UP000799424"/>
    </source>
</evidence>